<comment type="caution">
    <text evidence="2">The sequence shown here is derived from an EMBL/GenBank/DDBJ whole genome shotgun (WGS) entry which is preliminary data.</text>
</comment>
<evidence type="ECO:0000313" key="3">
    <source>
        <dbReference type="Proteomes" id="UP000799764"/>
    </source>
</evidence>
<sequence>MGPKNRKMFTVDSLERDEVGRFRDGREWVQDIKLEDLDAEVDKYTALDRMYGPGFLGTIFDTQTKNIYTGDKLSSGHHASDNSAKTRAHFREGYPGAPMQCFCQQIKQWSVTIAGACGNLFTFESPGCTIHRNALGRGRNDIFVRLKNGQPLTNRIILYPWEVEEIEREHAEATQPDQRAIENEELREEAELEWETSGTYQHEFFNSKRRAKTYEEPEKAPESTLEELKNDKLQKLQKKMKAKTDGLDLRKMTQARSGKQKEEEDAQKSEKQRKKEPKKQKKANQLGQDAAQKLPSRHTSE</sequence>
<feature type="compositionally biased region" description="Basic and acidic residues" evidence="1">
    <location>
        <begin position="259"/>
        <end position="270"/>
    </location>
</feature>
<organism evidence="2 3">
    <name type="scientific">Karstenula rhodostoma CBS 690.94</name>
    <dbReference type="NCBI Taxonomy" id="1392251"/>
    <lineage>
        <taxon>Eukaryota</taxon>
        <taxon>Fungi</taxon>
        <taxon>Dikarya</taxon>
        <taxon>Ascomycota</taxon>
        <taxon>Pezizomycotina</taxon>
        <taxon>Dothideomycetes</taxon>
        <taxon>Pleosporomycetidae</taxon>
        <taxon>Pleosporales</taxon>
        <taxon>Massarineae</taxon>
        <taxon>Didymosphaeriaceae</taxon>
        <taxon>Karstenula</taxon>
    </lineage>
</organism>
<evidence type="ECO:0000313" key="2">
    <source>
        <dbReference type="EMBL" id="KAF2450816.1"/>
    </source>
</evidence>
<name>A0A9P4UHN2_9PLEO</name>
<dbReference type="EMBL" id="MU001493">
    <property type="protein sequence ID" value="KAF2450816.1"/>
    <property type="molecule type" value="Genomic_DNA"/>
</dbReference>
<evidence type="ECO:0000256" key="1">
    <source>
        <dbReference type="SAM" id="MobiDB-lite"/>
    </source>
</evidence>
<dbReference type="Proteomes" id="UP000799764">
    <property type="component" value="Unassembled WGS sequence"/>
</dbReference>
<feature type="compositionally biased region" description="Basic residues" evidence="1">
    <location>
        <begin position="271"/>
        <end position="282"/>
    </location>
</feature>
<feature type="region of interest" description="Disordered" evidence="1">
    <location>
        <begin position="238"/>
        <end position="301"/>
    </location>
</feature>
<keyword evidence="3" id="KW-1185">Reference proteome</keyword>
<protein>
    <submittedName>
        <fullName evidence="2">Uncharacterized protein</fullName>
    </submittedName>
</protein>
<dbReference type="OrthoDB" id="10407292at2759"/>
<accession>A0A9P4UHN2</accession>
<proteinExistence type="predicted"/>
<reference evidence="2" key="1">
    <citation type="journal article" date="2020" name="Stud. Mycol.">
        <title>101 Dothideomycetes genomes: a test case for predicting lifestyles and emergence of pathogens.</title>
        <authorList>
            <person name="Haridas S."/>
            <person name="Albert R."/>
            <person name="Binder M."/>
            <person name="Bloem J."/>
            <person name="Labutti K."/>
            <person name="Salamov A."/>
            <person name="Andreopoulos B."/>
            <person name="Baker S."/>
            <person name="Barry K."/>
            <person name="Bills G."/>
            <person name="Bluhm B."/>
            <person name="Cannon C."/>
            <person name="Castanera R."/>
            <person name="Culley D."/>
            <person name="Daum C."/>
            <person name="Ezra D."/>
            <person name="Gonzalez J."/>
            <person name="Henrissat B."/>
            <person name="Kuo A."/>
            <person name="Liang C."/>
            <person name="Lipzen A."/>
            <person name="Lutzoni F."/>
            <person name="Magnuson J."/>
            <person name="Mondo S."/>
            <person name="Nolan M."/>
            <person name="Ohm R."/>
            <person name="Pangilinan J."/>
            <person name="Park H.-J."/>
            <person name="Ramirez L."/>
            <person name="Alfaro M."/>
            <person name="Sun H."/>
            <person name="Tritt A."/>
            <person name="Yoshinaga Y."/>
            <person name="Zwiers L.-H."/>
            <person name="Turgeon B."/>
            <person name="Goodwin S."/>
            <person name="Spatafora J."/>
            <person name="Crous P."/>
            <person name="Grigoriev I."/>
        </authorList>
    </citation>
    <scope>NUCLEOTIDE SEQUENCE</scope>
    <source>
        <strain evidence="2">CBS 690.94</strain>
    </source>
</reference>
<gene>
    <name evidence="2" type="ORF">P171DRAFT_479883</name>
</gene>
<feature type="compositionally biased region" description="Basic and acidic residues" evidence="1">
    <location>
        <begin position="242"/>
        <end position="251"/>
    </location>
</feature>
<dbReference type="AlphaFoldDB" id="A0A9P4UHN2"/>